<dbReference type="Proteomes" id="UP000030428">
    <property type="component" value="Unassembled WGS sequence"/>
</dbReference>
<dbReference type="EMBL" id="JSZA02000153">
    <property type="protein sequence ID" value="KHD06794.1"/>
    <property type="molecule type" value="Genomic_DNA"/>
</dbReference>
<dbReference type="AlphaFoldDB" id="A0A0A6P949"/>
<evidence type="ECO:0000313" key="2">
    <source>
        <dbReference type="Proteomes" id="UP000030428"/>
    </source>
</evidence>
<gene>
    <name evidence="1" type="ORF">PN36_26315</name>
</gene>
<keyword evidence="2" id="KW-1185">Reference proteome</keyword>
<sequence length="97" mass="11186">MTIQTNQEMLSFLTHSLNNILGSAPETVRQTIRLLSRSGDYEKNTAQSKAINNISYLFSIFYIVDNLIQTFKQCATKPEFFQLSWHQDNQGEGHIMK</sequence>
<comment type="caution">
    <text evidence="1">The sequence shown here is derived from an EMBL/GenBank/DDBJ whole genome shotgun (WGS) entry which is preliminary data.</text>
</comment>
<organism evidence="1 2">
    <name type="scientific">Candidatus Thiomargarita nelsonii</name>
    <dbReference type="NCBI Taxonomy" id="1003181"/>
    <lineage>
        <taxon>Bacteria</taxon>
        <taxon>Pseudomonadati</taxon>
        <taxon>Pseudomonadota</taxon>
        <taxon>Gammaproteobacteria</taxon>
        <taxon>Thiotrichales</taxon>
        <taxon>Thiotrichaceae</taxon>
        <taxon>Thiomargarita</taxon>
    </lineage>
</organism>
<reference evidence="1 2" key="1">
    <citation type="journal article" date="2016" name="Front. Microbiol.">
        <title>Single-Cell (Meta-)Genomics of a Dimorphic Candidatus Thiomargarita nelsonii Reveals Genomic Plasticity.</title>
        <authorList>
            <person name="Flood B.E."/>
            <person name="Fliss P."/>
            <person name="Jones D.S."/>
            <person name="Dick G.J."/>
            <person name="Jain S."/>
            <person name="Kaster A.K."/>
            <person name="Winkel M."/>
            <person name="Mussmann M."/>
            <person name="Bailey J."/>
        </authorList>
    </citation>
    <scope>NUCLEOTIDE SEQUENCE [LARGE SCALE GENOMIC DNA]</scope>
    <source>
        <strain evidence="1">Hydrate Ridge</strain>
    </source>
</reference>
<protein>
    <submittedName>
        <fullName evidence="1">Uncharacterized protein</fullName>
    </submittedName>
</protein>
<accession>A0A0A6P949</accession>
<name>A0A0A6P949_9GAMM</name>
<evidence type="ECO:0000313" key="1">
    <source>
        <dbReference type="EMBL" id="KHD06794.1"/>
    </source>
</evidence>
<proteinExistence type="predicted"/>